<organism evidence="1 2">
    <name type="scientific">Hyalangium minutum</name>
    <dbReference type="NCBI Taxonomy" id="394096"/>
    <lineage>
        <taxon>Bacteria</taxon>
        <taxon>Pseudomonadati</taxon>
        <taxon>Myxococcota</taxon>
        <taxon>Myxococcia</taxon>
        <taxon>Myxococcales</taxon>
        <taxon>Cystobacterineae</taxon>
        <taxon>Archangiaceae</taxon>
        <taxon>Hyalangium</taxon>
    </lineage>
</organism>
<accession>A0A085WNZ7</accession>
<sequence>MPANRPSFPEIPCSFPRGRSQAAARQAAQPSLKCTESFRLPHRRRALLFTVSERGSRVWTWGPWQDETLPVRGRPVARQGLQWSARCWHSCCFR</sequence>
<proteinExistence type="predicted"/>
<gene>
    <name evidence="1" type="ORF">DB31_6385</name>
</gene>
<evidence type="ECO:0000313" key="2">
    <source>
        <dbReference type="Proteomes" id="UP000028725"/>
    </source>
</evidence>
<dbReference type="STRING" id="394096.DB31_6385"/>
<protein>
    <submittedName>
        <fullName evidence="1">Uncharacterized protein</fullName>
    </submittedName>
</protein>
<evidence type="ECO:0000313" key="1">
    <source>
        <dbReference type="EMBL" id="KFE69410.1"/>
    </source>
</evidence>
<name>A0A085WNZ7_9BACT</name>
<dbReference type="AlphaFoldDB" id="A0A085WNZ7"/>
<keyword evidence="2" id="KW-1185">Reference proteome</keyword>
<comment type="caution">
    <text evidence="1">The sequence shown here is derived from an EMBL/GenBank/DDBJ whole genome shotgun (WGS) entry which is preliminary data.</text>
</comment>
<reference evidence="1 2" key="1">
    <citation type="submission" date="2014-04" db="EMBL/GenBank/DDBJ databases">
        <title>Genome assembly of Hyalangium minutum DSM 14724.</title>
        <authorList>
            <person name="Sharma G."/>
            <person name="Subramanian S."/>
        </authorList>
    </citation>
    <scope>NUCLEOTIDE SEQUENCE [LARGE SCALE GENOMIC DNA]</scope>
    <source>
        <strain evidence="1 2">DSM 14724</strain>
    </source>
</reference>
<dbReference type="EMBL" id="JMCB01000004">
    <property type="protein sequence ID" value="KFE69410.1"/>
    <property type="molecule type" value="Genomic_DNA"/>
</dbReference>
<dbReference type="Proteomes" id="UP000028725">
    <property type="component" value="Unassembled WGS sequence"/>
</dbReference>